<sequence>MTVLTPERDAVDPAGPRARPLDGAGRPARQWPATEDRGQAAVELVGVVFVVLLVALLAIQGITVAQTASITQEAARNGARALSQGGDWLSVVENQIPDGLRLEDAEAATDDGTARVRVTVSAPLGLGEMTVTDVALTRSAEFPMEG</sequence>
<keyword evidence="5" id="KW-1185">Reference proteome</keyword>
<accession>A0ABS3I722</accession>
<name>A0ABS3I722_9MICO</name>
<evidence type="ECO:0000256" key="2">
    <source>
        <dbReference type="SAM" id="Phobius"/>
    </source>
</evidence>
<dbReference type="EMBL" id="JAFMPK010000027">
    <property type="protein sequence ID" value="MBO0608754.1"/>
    <property type="molecule type" value="Genomic_DNA"/>
</dbReference>
<keyword evidence="2" id="KW-1133">Transmembrane helix</keyword>
<evidence type="ECO:0000256" key="1">
    <source>
        <dbReference type="SAM" id="MobiDB-lite"/>
    </source>
</evidence>
<dbReference type="Proteomes" id="UP000664617">
    <property type="component" value="Unassembled WGS sequence"/>
</dbReference>
<keyword evidence="2" id="KW-0812">Transmembrane</keyword>
<comment type="caution">
    <text evidence="4">The sequence shown here is derived from an EMBL/GenBank/DDBJ whole genome shotgun (WGS) entry which is preliminary data.</text>
</comment>
<reference evidence="5" key="2">
    <citation type="submission" date="2023-07" db="EMBL/GenBank/DDBJ databases">
        <title>Myceligenerans salitolerans sp. nov., a halotolerant actinomycete isolated from a salt lake in Xinjiang, China.</title>
        <authorList>
            <person name="Guan T."/>
        </authorList>
    </citation>
    <scope>NUCLEOTIDE SEQUENCE [LARGE SCALE GENOMIC DNA]</scope>
    <source>
        <strain evidence="5">XHU 5031</strain>
    </source>
</reference>
<evidence type="ECO:0000313" key="4">
    <source>
        <dbReference type="EMBL" id="MBO0608754.1"/>
    </source>
</evidence>
<organism evidence="4 5">
    <name type="scientific">Myceligenerans salitolerans</name>
    <dbReference type="NCBI Taxonomy" id="1230528"/>
    <lineage>
        <taxon>Bacteria</taxon>
        <taxon>Bacillati</taxon>
        <taxon>Actinomycetota</taxon>
        <taxon>Actinomycetes</taxon>
        <taxon>Micrococcales</taxon>
        <taxon>Promicromonosporaceae</taxon>
        <taxon>Myceligenerans</taxon>
    </lineage>
</organism>
<dbReference type="Pfam" id="PF07811">
    <property type="entry name" value="TadE"/>
    <property type="match status" value="1"/>
</dbReference>
<reference evidence="4 5" key="1">
    <citation type="submission" date="2021-03" db="EMBL/GenBank/DDBJ databases">
        <authorList>
            <person name="Xin L."/>
        </authorList>
    </citation>
    <scope>NUCLEOTIDE SEQUENCE [LARGE SCALE GENOMIC DNA]</scope>
    <source>
        <strain evidence="4 5">XHU 5031</strain>
    </source>
</reference>
<feature type="domain" description="TadE-like" evidence="3">
    <location>
        <begin position="38"/>
        <end position="80"/>
    </location>
</feature>
<feature type="transmembrane region" description="Helical" evidence="2">
    <location>
        <begin position="40"/>
        <end position="59"/>
    </location>
</feature>
<feature type="compositionally biased region" description="Basic and acidic residues" evidence="1">
    <location>
        <begin position="1"/>
        <end position="11"/>
    </location>
</feature>
<feature type="region of interest" description="Disordered" evidence="1">
    <location>
        <begin position="1"/>
        <end position="34"/>
    </location>
</feature>
<evidence type="ECO:0000259" key="3">
    <source>
        <dbReference type="Pfam" id="PF07811"/>
    </source>
</evidence>
<protein>
    <submittedName>
        <fullName evidence="4">Pilus assembly protein</fullName>
    </submittedName>
</protein>
<dbReference type="RefSeq" id="WP_207274692.1">
    <property type="nucleotide sequence ID" value="NZ_JAFMPK010000027.1"/>
</dbReference>
<keyword evidence="2" id="KW-0472">Membrane</keyword>
<evidence type="ECO:0000313" key="5">
    <source>
        <dbReference type="Proteomes" id="UP000664617"/>
    </source>
</evidence>
<proteinExistence type="predicted"/>
<gene>
    <name evidence="4" type="ORF">J0911_06885</name>
</gene>
<dbReference type="InterPro" id="IPR012495">
    <property type="entry name" value="TadE-like_dom"/>
</dbReference>